<protein>
    <recommendedName>
        <fullName evidence="1">non-specific serine/threonine protein kinase</fullName>
        <ecNumber evidence="1">2.7.11.1</ecNumber>
    </recommendedName>
</protein>
<comment type="caution">
    <text evidence="8">The sequence shown here is derived from an EMBL/GenBank/DDBJ whole genome shotgun (WGS) entry which is preliminary data.</text>
</comment>
<dbReference type="GO" id="GO:0004674">
    <property type="term" value="F:protein serine/threonine kinase activity"/>
    <property type="evidence" value="ECO:0007669"/>
    <property type="project" value="UniProtKB-EC"/>
</dbReference>
<keyword evidence="5" id="KW-0418">Kinase</keyword>
<evidence type="ECO:0000256" key="1">
    <source>
        <dbReference type="ARBA" id="ARBA00012513"/>
    </source>
</evidence>
<dbReference type="InterPro" id="IPR051347">
    <property type="entry name" value="Circadian_clock_KaiC-rel"/>
</dbReference>
<accession>A0A8J7YC59</accession>
<evidence type="ECO:0000256" key="3">
    <source>
        <dbReference type="ARBA" id="ARBA00022679"/>
    </source>
</evidence>
<dbReference type="InterPro" id="IPR027417">
    <property type="entry name" value="P-loop_NTPase"/>
</dbReference>
<keyword evidence="4" id="KW-0677">Repeat</keyword>
<dbReference type="EC" id="2.7.11.1" evidence="1"/>
<dbReference type="AlphaFoldDB" id="A0A8J7YC59"/>
<gene>
    <name evidence="8" type="ORF">KTS45_13295</name>
</gene>
<evidence type="ECO:0000259" key="7">
    <source>
        <dbReference type="PROSITE" id="PS51146"/>
    </source>
</evidence>
<dbReference type="SUPFAM" id="SSF52540">
    <property type="entry name" value="P-loop containing nucleoside triphosphate hydrolases"/>
    <property type="match status" value="2"/>
</dbReference>
<dbReference type="Gene3D" id="3.40.50.300">
    <property type="entry name" value="P-loop containing nucleotide triphosphate hydrolases"/>
    <property type="match status" value="2"/>
</dbReference>
<evidence type="ECO:0000256" key="5">
    <source>
        <dbReference type="ARBA" id="ARBA00022777"/>
    </source>
</evidence>
<keyword evidence="9" id="KW-1185">Reference proteome</keyword>
<dbReference type="GO" id="GO:0005524">
    <property type="term" value="F:ATP binding"/>
    <property type="evidence" value="ECO:0007669"/>
    <property type="project" value="InterPro"/>
</dbReference>
<name>A0A8J7YC59_9EURY</name>
<dbReference type="GO" id="GO:0016787">
    <property type="term" value="F:hydrolase activity"/>
    <property type="evidence" value="ECO:0007669"/>
    <property type="project" value="UniProtKB-KW"/>
</dbReference>
<keyword evidence="3" id="KW-0808">Transferase</keyword>
<dbReference type="InterPro" id="IPR014774">
    <property type="entry name" value="KaiC-like_dom"/>
</dbReference>
<proteinExistence type="predicted"/>
<evidence type="ECO:0000313" key="8">
    <source>
        <dbReference type="EMBL" id="MBV0925174.1"/>
    </source>
</evidence>
<evidence type="ECO:0000313" key="9">
    <source>
        <dbReference type="Proteomes" id="UP000766550"/>
    </source>
</evidence>
<feature type="domain" description="KaiC" evidence="7">
    <location>
        <begin position="229"/>
        <end position="463"/>
    </location>
</feature>
<dbReference type="PIRSF" id="PIRSF039117">
    <property type="entry name" value="KaiC"/>
    <property type="match status" value="1"/>
</dbReference>
<dbReference type="Pfam" id="PF06745">
    <property type="entry name" value="ATPase"/>
    <property type="match status" value="2"/>
</dbReference>
<evidence type="ECO:0000256" key="4">
    <source>
        <dbReference type="ARBA" id="ARBA00022737"/>
    </source>
</evidence>
<keyword evidence="6" id="KW-0378">Hydrolase</keyword>
<feature type="domain" description="KaiC" evidence="7">
    <location>
        <begin position="1"/>
        <end position="227"/>
    </location>
</feature>
<dbReference type="PRINTS" id="PR01874">
    <property type="entry name" value="DNAREPAIRADA"/>
</dbReference>
<evidence type="ECO:0000256" key="2">
    <source>
        <dbReference type="ARBA" id="ARBA00022553"/>
    </source>
</evidence>
<evidence type="ECO:0000256" key="6">
    <source>
        <dbReference type="ARBA" id="ARBA00022801"/>
    </source>
</evidence>
<dbReference type="SMART" id="SM00382">
    <property type="entry name" value="AAA"/>
    <property type="match status" value="2"/>
</dbReference>
<keyword evidence="2" id="KW-0597">Phosphoprotein</keyword>
<organism evidence="8 9">
    <name type="scientific">Haloarcula limicola</name>
    <dbReference type="NCBI Taxonomy" id="1429915"/>
    <lineage>
        <taxon>Archaea</taxon>
        <taxon>Methanobacteriati</taxon>
        <taxon>Methanobacteriota</taxon>
        <taxon>Stenosarchaea group</taxon>
        <taxon>Halobacteria</taxon>
        <taxon>Halobacteriales</taxon>
        <taxon>Haloarculaceae</taxon>
        <taxon>Haloarcula</taxon>
    </lineage>
</organism>
<sequence>MSGLDSLLRGGFVAERIYLVLGGPGTGKTLLGSKFLSTGLENDENVLFIHGEESRDDLRLNAEELGIDLDGVDFLDLGPESEFFSQERTYDLVNPQDVEYQSYIADIREAVEEVDPNRVLIDPISQLQYVETTEYQFRKRMIAFMRFLKDRGTTVLATKTSSDLADQLQSLSDGIVTLERGDIGRRIDVVKHRGVGDRSGTHGMAIRADGIEVFPSLVPEEYDEAFDPTQIPSGIDGFDALFGGGIERGTVTIISGPSGVGKSTTATEFLETVASSGDNAVAYLFEESTNMFVHRSETFGIPVTDLCDRGTLTLEPIDPLTQSAEEFGQRARAQVEEEDVELVVIDGISGYQSALYGSDERLARKLHALTRYLKNKNVAVVLIDEIGQVTGLQSPTSSNISYIADNIIFLKYVELDGRLKRVAGVVKKRIGGFEDTLREFTVSADGIEVGDPITNARGILTGTPEWVRRDRPVDERGTYQPEE</sequence>
<dbReference type="PROSITE" id="PS51146">
    <property type="entry name" value="KAIC"/>
    <property type="match status" value="2"/>
</dbReference>
<dbReference type="InterPro" id="IPR003593">
    <property type="entry name" value="AAA+_ATPase"/>
</dbReference>
<dbReference type="Proteomes" id="UP000766550">
    <property type="component" value="Unassembled WGS sequence"/>
</dbReference>
<dbReference type="InterPro" id="IPR030665">
    <property type="entry name" value="KaiC"/>
</dbReference>
<dbReference type="PANTHER" id="PTHR42926:SF1">
    <property type="entry name" value="CIRCADIAN CLOCK OSCILLATOR PROTEIN KAIC 1"/>
    <property type="match status" value="1"/>
</dbReference>
<dbReference type="EMBL" id="JAHQXF010000002">
    <property type="protein sequence ID" value="MBV0925174.1"/>
    <property type="molecule type" value="Genomic_DNA"/>
</dbReference>
<dbReference type="PANTHER" id="PTHR42926">
    <property type="match status" value="1"/>
</dbReference>
<reference evidence="8 9" key="1">
    <citation type="submission" date="2021-06" db="EMBL/GenBank/DDBJ databases">
        <title>New haloarchaea isolates fom saline soil.</title>
        <authorList>
            <person name="Duran-Viseras A."/>
            <person name="Sanchez-Porro C.S."/>
            <person name="Ventosa A."/>
        </authorList>
    </citation>
    <scope>NUCLEOTIDE SEQUENCE [LARGE SCALE GENOMIC DNA]</scope>
    <source>
        <strain evidence="8 9">JCM 183640</strain>
    </source>
</reference>
<dbReference type="OrthoDB" id="27015at2157"/>
<dbReference type="InterPro" id="IPR010624">
    <property type="entry name" value="KaiC_dom"/>
</dbReference>